<organism evidence="2 3">
    <name type="scientific">Candidatus Scatousia excrementipullorum</name>
    <dbReference type="NCBI Taxonomy" id="2840936"/>
    <lineage>
        <taxon>Bacteria</taxon>
        <taxon>Candidatus Scatousia</taxon>
    </lineage>
</organism>
<protein>
    <submittedName>
        <fullName evidence="2">Uncharacterized protein</fullName>
    </submittedName>
</protein>
<evidence type="ECO:0000313" key="3">
    <source>
        <dbReference type="Proteomes" id="UP000823632"/>
    </source>
</evidence>
<comment type="caution">
    <text evidence="2">The sequence shown here is derived from an EMBL/GenBank/DDBJ whole genome shotgun (WGS) entry which is preliminary data.</text>
</comment>
<reference evidence="2" key="2">
    <citation type="journal article" date="2021" name="PeerJ">
        <title>Extensive microbial diversity within the chicken gut microbiome revealed by metagenomics and culture.</title>
        <authorList>
            <person name="Gilroy R."/>
            <person name="Ravi A."/>
            <person name="Getino M."/>
            <person name="Pursley I."/>
            <person name="Horton D.L."/>
            <person name="Alikhan N.F."/>
            <person name="Baker D."/>
            <person name="Gharbi K."/>
            <person name="Hall N."/>
            <person name="Watson M."/>
            <person name="Adriaenssens E.M."/>
            <person name="Foster-Nyarko E."/>
            <person name="Jarju S."/>
            <person name="Secka A."/>
            <person name="Antonio M."/>
            <person name="Oren A."/>
            <person name="Chaudhuri R.R."/>
            <person name="La Ragione R."/>
            <person name="Hildebrand F."/>
            <person name="Pallen M.J."/>
        </authorList>
    </citation>
    <scope>NUCLEOTIDE SEQUENCE</scope>
    <source>
        <strain evidence="2">10192</strain>
    </source>
</reference>
<dbReference type="Proteomes" id="UP000823632">
    <property type="component" value="Unassembled WGS sequence"/>
</dbReference>
<accession>A0A9D9DNX4</accession>
<dbReference type="EMBL" id="JADIND010000040">
    <property type="protein sequence ID" value="MBO8430123.1"/>
    <property type="molecule type" value="Genomic_DNA"/>
</dbReference>
<keyword evidence="1" id="KW-0472">Membrane</keyword>
<keyword evidence="1" id="KW-1133">Transmembrane helix</keyword>
<name>A0A9D9DNX4_9BACT</name>
<proteinExistence type="predicted"/>
<evidence type="ECO:0000256" key="1">
    <source>
        <dbReference type="SAM" id="Phobius"/>
    </source>
</evidence>
<gene>
    <name evidence="2" type="ORF">IAC76_01920</name>
</gene>
<dbReference type="AlphaFoldDB" id="A0A9D9DNX4"/>
<feature type="transmembrane region" description="Helical" evidence="1">
    <location>
        <begin position="59"/>
        <end position="83"/>
    </location>
</feature>
<evidence type="ECO:0000313" key="2">
    <source>
        <dbReference type="EMBL" id="MBO8430123.1"/>
    </source>
</evidence>
<sequence>MKKNNLILGALVLLGILILSANTGLCVEEIAQHVPAAVTQNAAQTAAQTTAPTELKATIIKFIITMIGVIASSLVIWGGLTVYNKFFVMKKENLLPKPEGEDLGTPKTVEDAVVFFIKRNKLK</sequence>
<reference evidence="2" key="1">
    <citation type="submission" date="2020-10" db="EMBL/GenBank/DDBJ databases">
        <authorList>
            <person name="Gilroy R."/>
        </authorList>
    </citation>
    <scope>NUCLEOTIDE SEQUENCE</scope>
    <source>
        <strain evidence="2">10192</strain>
    </source>
</reference>
<keyword evidence="1" id="KW-0812">Transmembrane</keyword>